<organism evidence="1 2">
    <name type="scientific">Peronosclerospora sorghi</name>
    <dbReference type="NCBI Taxonomy" id="230839"/>
    <lineage>
        <taxon>Eukaryota</taxon>
        <taxon>Sar</taxon>
        <taxon>Stramenopiles</taxon>
        <taxon>Oomycota</taxon>
        <taxon>Peronosporomycetes</taxon>
        <taxon>Peronosporales</taxon>
        <taxon>Peronosporaceae</taxon>
        <taxon>Peronosclerospora</taxon>
    </lineage>
</organism>
<dbReference type="EMBL" id="CM047583">
    <property type="protein sequence ID" value="KAI9913863.1"/>
    <property type="molecule type" value="Genomic_DNA"/>
</dbReference>
<accession>A0ACC0W7C3</accession>
<dbReference type="Proteomes" id="UP001163321">
    <property type="component" value="Chromosome 4"/>
</dbReference>
<gene>
    <name evidence="1" type="ORF">PsorP6_005545</name>
</gene>
<evidence type="ECO:0000313" key="2">
    <source>
        <dbReference type="Proteomes" id="UP001163321"/>
    </source>
</evidence>
<evidence type="ECO:0000313" key="1">
    <source>
        <dbReference type="EMBL" id="KAI9913863.1"/>
    </source>
</evidence>
<protein>
    <submittedName>
        <fullName evidence="1">Uncharacterized protein</fullName>
    </submittedName>
</protein>
<proteinExistence type="predicted"/>
<reference evidence="1 2" key="1">
    <citation type="journal article" date="2022" name="bioRxiv">
        <title>The genome of the oomycete Peronosclerospora sorghi, a cosmopolitan pathogen of maize and sorghum, is inflated with dispersed pseudogenes.</title>
        <authorList>
            <person name="Fletcher K."/>
            <person name="Martin F."/>
            <person name="Isakeit T."/>
            <person name="Cavanaugh K."/>
            <person name="Magill C."/>
            <person name="Michelmore R."/>
        </authorList>
    </citation>
    <scope>NUCLEOTIDE SEQUENCE [LARGE SCALE GENOMIC DNA]</scope>
    <source>
        <strain evidence="1">P6</strain>
    </source>
</reference>
<comment type="caution">
    <text evidence="1">The sequence shown here is derived from an EMBL/GenBank/DDBJ whole genome shotgun (WGS) entry which is preliminary data.</text>
</comment>
<sequence length="371" mass="42498">MSEDALDTTLEESVPMIQSAPRPPDHAVVRVLRTCRDFWTGSTTIPTFVVVLLAFTLLGFAIKTRQLESLPTVSVLPKEEVCRPRVVNVADINYPSGHRFYTMLKDMDPPLPLTFRGNHRILCQEKWRRKMNYKYCLPMTPRKDTPFCLAGDRTDLLSVAASPTSVCYASVLHLLLVDVYEEMKATGNTPLVVYGSLLGAVRNGSIIPFTEDTDIGYVQELRNREQLIEGLWRKGYHMFDYSIWRVCVAPTHPLAFRLYDTNSLLAKDFDVPYVDLYKMEELNNGSWKVDCFEGTNGDILPSEKIEPFSHVTINGMPFDTVHDPQYFLTESYGPDYMTPHSRTDYMTLRPRTSNEEGKPRLWEKILKALQH</sequence>
<name>A0ACC0W7C3_9STRA</name>
<keyword evidence="2" id="KW-1185">Reference proteome</keyword>